<dbReference type="AlphaFoldDB" id="A0A8H3FVR1"/>
<dbReference type="EMBL" id="CAJPDR010000297">
    <property type="protein sequence ID" value="CAF9930945.1"/>
    <property type="molecule type" value="Genomic_DNA"/>
</dbReference>
<protein>
    <submittedName>
        <fullName evidence="2">Uncharacterized protein</fullName>
    </submittedName>
</protein>
<feature type="chain" id="PRO_5034704421" evidence="1">
    <location>
        <begin position="24"/>
        <end position="232"/>
    </location>
</feature>
<evidence type="ECO:0000313" key="3">
    <source>
        <dbReference type="Proteomes" id="UP000664203"/>
    </source>
</evidence>
<comment type="caution">
    <text evidence="2">The sequence shown here is derived from an EMBL/GenBank/DDBJ whole genome shotgun (WGS) entry which is preliminary data.</text>
</comment>
<gene>
    <name evidence="2" type="ORF">ALECFALPRED_004762</name>
</gene>
<dbReference type="Proteomes" id="UP000664203">
    <property type="component" value="Unassembled WGS sequence"/>
</dbReference>
<feature type="signal peptide" evidence="1">
    <location>
        <begin position="1"/>
        <end position="23"/>
    </location>
</feature>
<evidence type="ECO:0000256" key="1">
    <source>
        <dbReference type="SAM" id="SignalP"/>
    </source>
</evidence>
<reference evidence="2" key="1">
    <citation type="submission" date="2021-03" db="EMBL/GenBank/DDBJ databases">
        <authorList>
            <person name="Tagirdzhanova G."/>
        </authorList>
    </citation>
    <scope>NUCLEOTIDE SEQUENCE</scope>
</reference>
<proteinExistence type="predicted"/>
<sequence>MHCSTTSILSALTFALLQSFVNGQQLAGSILHSGIEGDGIVLITVENNSTRNYSIEARNNLFDTNSPYQPMNVSNLAGTQVSLVGAEYPYGLLTDASFVQMPAGALWQRKLNITAYMPTDFTIAKPTASCYYVTFPDGFWAIDTTSMPAGENLATEFLTPGASRLVDLYIASNILHLNVTTVPGNPATIVATTVAIPQQPAATEVLGSQTIGIASSATYGTSIDEYDAILGG</sequence>
<accession>A0A8H3FVR1</accession>
<name>A0A8H3FVR1_9LECA</name>
<organism evidence="2 3">
    <name type="scientific">Alectoria fallacina</name>
    <dbReference type="NCBI Taxonomy" id="1903189"/>
    <lineage>
        <taxon>Eukaryota</taxon>
        <taxon>Fungi</taxon>
        <taxon>Dikarya</taxon>
        <taxon>Ascomycota</taxon>
        <taxon>Pezizomycotina</taxon>
        <taxon>Lecanoromycetes</taxon>
        <taxon>OSLEUM clade</taxon>
        <taxon>Lecanoromycetidae</taxon>
        <taxon>Lecanorales</taxon>
        <taxon>Lecanorineae</taxon>
        <taxon>Parmeliaceae</taxon>
        <taxon>Alectoria</taxon>
    </lineage>
</organism>
<keyword evidence="3" id="KW-1185">Reference proteome</keyword>
<dbReference type="OrthoDB" id="5328267at2759"/>
<evidence type="ECO:0000313" key="2">
    <source>
        <dbReference type="EMBL" id="CAF9930945.1"/>
    </source>
</evidence>
<keyword evidence="1" id="KW-0732">Signal</keyword>